<dbReference type="Proteomes" id="UP000789390">
    <property type="component" value="Unassembled WGS sequence"/>
</dbReference>
<evidence type="ECO:0000313" key="1">
    <source>
        <dbReference type="EMBL" id="CAH0106795.1"/>
    </source>
</evidence>
<keyword evidence="2" id="KW-1185">Reference proteome</keyword>
<accession>A0A8J2S0G9</accession>
<gene>
    <name evidence="1" type="ORF">DGAL_LOCUS9955</name>
</gene>
<dbReference type="AlphaFoldDB" id="A0A8J2S0G9"/>
<name>A0A8J2S0G9_9CRUS</name>
<protein>
    <submittedName>
        <fullName evidence="1">Uncharacterized protein</fullName>
    </submittedName>
</protein>
<evidence type="ECO:0000313" key="2">
    <source>
        <dbReference type="Proteomes" id="UP000789390"/>
    </source>
</evidence>
<dbReference type="Gene3D" id="3.90.1720.30">
    <property type="entry name" value="PPPDE domains"/>
    <property type="match status" value="1"/>
</dbReference>
<dbReference type="PANTHER" id="PTHR33173">
    <property type="match status" value="1"/>
</dbReference>
<dbReference type="EMBL" id="CAKKLH010000235">
    <property type="protein sequence ID" value="CAH0106795.1"/>
    <property type="molecule type" value="Genomic_DNA"/>
</dbReference>
<organism evidence="1 2">
    <name type="scientific">Daphnia galeata</name>
    <dbReference type="NCBI Taxonomy" id="27404"/>
    <lineage>
        <taxon>Eukaryota</taxon>
        <taxon>Metazoa</taxon>
        <taxon>Ecdysozoa</taxon>
        <taxon>Arthropoda</taxon>
        <taxon>Crustacea</taxon>
        <taxon>Branchiopoda</taxon>
        <taxon>Diplostraca</taxon>
        <taxon>Cladocera</taxon>
        <taxon>Anomopoda</taxon>
        <taxon>Daphniidae</taxon>
        <taxon>Daphnia</taxon>
    </lineage>
</organism>
<dbReference type="PANTHER" id="PTHR33173:SF2">
    <property type="entry name" value="MYND-TYPE DOMAIN-CONTAINING PROTEIN"/>
    <property type="match status" value="1"/>
</dbReference>
<proteinExistence type="predicted"/>
<comment type="caution">
    <text evidence="1">The sequence shown here is derived from an EMBL/GenBank/DDBJ whole genome shotgun (WGS) entry which is preliminary data.</text>
</comment>
<dbReference type="OrthoDB" id="6381337at2759"/>
<dbReference type="InterPro" id="IPR042266">
    <property type="entry name" value="PPPDE_sf"/>
</dbReference>
<sequence length="405" mass="47230">MGSAISSTANYGRQQFYFDPDVNLTELPRYADCIMTNYELRKLLQNKVDDVSEKIQEVRYYTHPLNDWQMSKIFLHHAFIVLKTEYWWWSIEKDEGGISVQRSKHLENVRDKCRKQNRITGLLNNGISLVKNSPGNNTTVIELLNHMWSEDYMDLNYHFLYDNCQQFANRIDEFVHSKSSPILYNGEALFNVIDEKNMGSAISTTANYGRQQFYFDPDVNLTAPPRHGDCIMTNYELRQLLQNKVDDVSEKIQEVRYYTHPLNDWQMSKIFLHHAFIVLKTDNWFWSIEKDEGGITVQRSKQLENVRDKCQKQNRITGITTGISLAKTSPGNDITVIELMNHMWSKEYMDLNYHVLKDNCQQFANRIDEFVHSKSSPISNNGNFLSNALAGFSWVEKAKTAVDDI</sequence>
<reference evidence="1" key="1">
    <citation type="submission" date="2021-11" db="EMBL/GenBank/DDBJ databases">
        <authorList>
            <person name="Schell T."/>
        </authorList>
    </citation>
    <scope>NUCLEOTIDE SEQUENCE</scope>
    <source>
        <strain evidence="1">M5</strain>
    </source>
</reference>